<accession>A0A1F8CQ83</accession>
<evidence type="ECO:0000313" key="1">
    <source>
        <dbReference type="EMBL" id="OGM77938.1"/>
    </source>
</evidence>
<dbReference type="EMBL" id="MGHU01000009">
    <property type="protein sequence ID" value="OGM77938.1"/>
    <property type="molecule type" value="Genomic_DNA"/>
</dbReference>
<name>A0A1F8CQ83_9BACT</name>
<sequence length="318" mass="34714">MGVGIYRHYFPAPPPPPKVEFGKLPALPFLDKPFPENITFSLETADGTFPKFDYQANVYYMPAVNTGLLSLDTARDKAVSLGFSNAGEQITDTIYRFPNAKSLASIQMSIATGVFSISYNLAADPTPLSTRPPTGDAATTKVKSLLSGADLLATDLSEGEVKTEYVKLVNDKIVGASSLSDANFTKVNLYRKKYNDLPPINPDTSSANVWFIVSGEGQKEKSVIAGEYHYFPIDETKSSTYPIKTAQDAWNELTAGKAKLISLGNKPEATSYVIRKVYLAYYDSGTTMDFYQPVVVFEGDNGFVAVTPAVTSNYYQSE</sequence>
<comment type="caution">
    <text evidence="1">The sequence shown here is derived from an EMBL/GenBank/DDBJ whole genome shotgun (WGS) entry which is preliminary data.</text>
</comment>
<proteinExistence type="predicted"/>
<reference evidence="1 2" key="1">
    <citation type="journal article" date="2016" name="Nat. Commun.">
        <title>Thousands of microbial genomes shed light on interconnected biogeochemical processes in an aquifer system.</title>
        <authorList>
            <person name="Anantharaman K."/>
            <person name="Brown C.T."/>
            <person name="Hug L.A."/>
            <person name="Sharon I."/>
            <person name="Castelle C.J."/>
            <person name="Probst A.J."/>
            <person name="Thomas B.C."/>
            <person name="Singh A."/>
            <person name="Wilkins M.J."/>
            <person name="Karaoz U."/>
            <person name="Brodie E.L."/>
            <person name="Williams K.H."/>
            <person name="Hubbard S.S."/>
            <person name="Banfield J.F."/>
        </authorList>
    </citation>
    <scope>NUCLEOTIDE SEQUENCE [LARGE SCALE GENOMIC DNA]</scope>
</reference>
<dbReference type="AlphaFoldDB" id="A0A1F8CQ83"/>
<dbReference type="Proteomes" id="UP000179241">
    <property type="component" value="Unassembled WGS sequence"/>
</dbReference>
<gene>
    <name evidence="1" type="ORF">A2188_01170</name>
</gene>
<evidence type="ECO:0000313" key="2">
    <source>
        <dbReference type="Proteomes" id="UP000179241"/>
    </source>
</evidence>
<organism evidence="1 2">
    <name type="scientific">Candidatus Woesebacteria bacterium RIFOXYA1_FULL_43_9</name>
    <dbReference type="NCBI Taxonomy" id="1802534"/>
    <lineage>
        <taxon>Bacteria</taxon>
        <taxon>Candidatus Woeseibacteriota</taxon>
    </lineage>
</organism>
<protein>
    <submittedName>
        <fullName evidence="1">Uncharacterized protein</fullName>
    </submittedName>
</protein>